<dbReference type="EMBL" id="JADBGQ010000008">
    <property type="protein sequence ID" value="KAG5386593.1"/>
    <property type="molecule type" value="Genomic_DNA"/>
</dbReference>
<keyword evidence="4" id="KW-1185">Reference proteome</keyword>
<name>A0ABQ7LLZ5_BRACM</name>
<dbReference type="Proteomes" id="UP000823674">
    <property type="component" value="Chromosome A09"/>
</dbReference>
<dbReference type="CDD" id="cd20267">
    <property type="entry name" value="Complex1_LYR_LYRM7"/>
    <property type="match status" value="1"/>
</dbReference>
<feature type="region of interest" description="Disordered" evidence="1">
    <location>
        <begin position="1"/>
        <end position="36"/>
    </location>
</feature>
<evidence type="ECO:0000256" key="1">
    <source>
        <dbReference type="SAM" id="MobiDB-lite"/>
    </source>
</evidence>
<comment type="caution">
    <text evidence="3">The sequence shown here is derived from an EMBL/GenBank/DDBJ whole genome shotgun (WGS) entry which is preliminary data.</text>
</comment>
<dbReference type="PANTHER" id="PTHR46749">
    <property type="entry name" value="COMPLEX III ASSEMBLY FACTOR LYRM7"/>
    <property type="match status" value="1"/>
</dbReference>
<protein>
    <recommendedName>
        <fullName evidence="2">Complex 1 LYR protein domain-containing protein</fullName>
    </recommendedName>
</protein>
<organism evidence="3 4">
    <name type="scientific">Brassica rapa subsp. trilocularis</name>
    <dbReference type="NCBI Taxonomy" id="1813537"/>
    <lineage>
        <taxon>Eukaryota</taxon>
        <taxon>Viridiplantae</taxon>
        <taxon>Streptophyta</taxon>
        <taxon>Embryophyta</taxon>
        <taxon>Tracheophyta</taxon>
        <taxon>Spermatophyta</taxon>
        <taxon>Magnoliopsida</taxon>
        <taxon>eudicotyledons</taxon>
        <taxon>Gunneridae</taxon>
        <taxon>Pentapetalae</taxon>
        <taxon>rosids</taxon>
        <taxon>malvids</taxon>
        <taxon>Brassicales</taxon>
        <taxon>Brassicaceae</taxon>
        <taxon>Brassiceae</taxon>
        <taxon>Brassica</taxon>
    </lineage>
</organism>
<proteinExistence type="predicted"/>
<reference evidence="3 4" key="1">
    <citation type="submission" date="2021-03" db="EMBL/GenBank/DDBJ databases">
        <authorList>
            <person name="King G.J."/>
            <person name="Bancroft I."/>
            <person name="Baten A."/>
            <person name="Bloomfield J."/>
            <person name="Borpatragohain P."/>
            <person name="He Z."/>
            <person name="Irish N."/>
            <person name="Irwin J."/>
            <person name="Liu K."/>
            <person name="Mauleon R.P."/>
            <person name="Moore J."/>
            <person name="Morris R."/>
            <person name="Ostergaard L."/>
            <person name="Wang B."/>
            <person name="Wells R."/>
        </authorList>
    </citation>
    <scope>NUCLEOTIDE SEQUENCE [LARGE SCALE GENOMIC DNA]</scope>
    <source>
        <strain evidence="3">R-o-18</strain>
        <tissue evidence="3">Leaf</tissue>
    </source>
</reference>
<accession>A0ABQ7LLZ5</accession>
<feature type="domain" description="Complex 1 LYR protein" evidence="2">
    <location>
        <begin position="40"/>
        <end position="94"/>
    </location>
</feature>
<dbReference type="PANTHER" id="PTHR46749:SF2">
    <property type="entry name" value="COMPLEX 1 LYR PROTEIN DOMAIN-CONTAINING PROTEIN"/>
    <property type="match status" value="1"/>
</dbReference>
<dbReference type="Pfam" id="PF05347">
    <property type="entry name" value="Complex1_LYR"/>
    <property type="match status" value="1"/>
</dbReference>
<evidence type="ECO:0000313" key="4">
    <source>
        <dbReference type="Proteomes" id="UP000823674"/>
    </source>
</evidence>
<gene>
    <name evidence="3" type="primary">A09p068020.1_BraROA</name>
    <name evidence="3" type="ORF">IGI04_038063</name>
</gene>
<sequence>MGFKYEPSKGPVKLEPSSELDDGGGDGSTTQKGGEMVTGEALIAYRALLRATRRSFAGDVEMLKASASEIRKKFEESRHVVSEIPRLLEEAREATQFISTMIVQAKLNERGGYEVKASQEHAGATLELPTEAMLQTKSV</sequence>
<evidence type="ECO:0000313" key="3">
    <source>
        <dbReference type="EMBL" id="KAG5386593.1"/>
    </source>
</evidence>
<evidence type="ECO:0000259" key="2">
    <source>
        <dbReference type="Pfam" id="PF05347"/>
    </source>
</evidence>
<dbReference type="InterPro" id="IPR050435">
    <property type="entry name" value="MZM1/LYRM7"/>
</dbReference>
<dbReference type="InterPro" id="IPR045298">
    <property type="entry name" value="Complex1_LYR_LYRM7"/>
</dbReference>
<dbReference type="InterPro" id="IPR008011">
    <property type="entry name" value="Complex1_LYR_dom"/>
</dbReference>